<accession>A0A923MQ44</accession>
<organism evidence="2 3">
    <name type="scientific">Ramlibacter cellulosilyticus</name>
    <dbReference type="NCBI Taxonomy" id="2764187"/>
    <lineage>
        <taxon>Bacteria</taxon>
        <taxon>Pseudomonadati</taxon>
        <taxon>Pseudomonadota</taxon>
        <taxon>Betaproteobacteria</taxon>
        <taxon>Burkholderiales</taxon>
        <taxon>Comamonadaceae</taxon>
        <taxon>Ramlibacter</taxon>
    </lineage>
</organism>
<protein>
    <submittedName>
        <fullName evidence="2">DUF3014 domain-containing protein</fullName>
    </submittedName>
</protein>
<reference evidence="2" key="1">
    <citation type="submission" date="2020-08" db="EMBL/GenBank/DDBJ databases">
        <title>Ramlibacter sp. USB13 16S ribosomal RNA gene genome sequencing and assembly.</title>
        <authorList>
            <person name="Kang M."/>
        </authorList>
    </citation>
    <scope>NUCLEOTIDE SEQUENCE</scope>
    <source>
        <strain evidence="2">USB13</strain>
    </source>
</reference>
<keyword evidence="1" id="KW-0812">Transmembrane</keyword>
<dbReference type="AlphaFoldDB" id="A0A923MQ44"/>
<gene>
    <name evidence="2" type="ORF">H8N03_04275</name>
</gene>
<dbReference type="EMBL" id="JACORT010000001">
    <property type="protein sequence ID" value="MBC5782149.1"/>
    <property type="molecule type" value="Genomic_DNA"/>
</dbReference>
<feature type="transmembrane region" description="Helical" evidence="1">
    <location>
        <begin position="27"/>
        <end position="47"/>
    </location>
</feature>
<dbReference type="Proteomes" id="UP000608513">
    <property type="component" value="Unassembled WGS sequence"/>
</dbReference>
<dbReference type="InterPro" id="IPR021382">
    <property type="entry name" value="DUF3014"/>
</dbReference>
<keyword evidence="1" id="KW-1133">Transmembrane helix</keyword>
<evidence type="ECO:0000313" key="2">
    <source>
        <dbReference type="EMBL" id="MBC5782149.1"/>
    </source>
</evidence>
<dbReference type="Pfam" id="PF11219">
    <property type="entry name" value="DUF3014"/>
    <property type="match status" value="1"/>
</dbReference>
<sequence>MAGTLPAPDFRADPDDRADLRRRRHGGALALSLIVAAAAGAAAWFWWLRAETPATPPPVVAAAPPAPGEGAPAPEPAIRHPLPPVAEADVLATEGLGAAVQQLLGPAAGFLVGDNLARRIVATIDQLGREHAPPSMWPLAKAPEHFLVEDVGGQTVIAAANARRYAAMVDGLTAVDPAAVAALYRRAYPVLDRAWRELGMGNRYLNDRVIEVIDLLLRTPEPPRPVAVRLTEVKGPVPSTRPWLRYEFADPQLEALAAGQKILLRLDAAERGKVRQHLQALRRHLVQGR</sequence>
<proteinExistence type="predicted"/>
<evidence type="ECO:0000313" key="3">
    <source>
        <dbReference type="Proteomes" id="UP000608513"/>
    </source>
</evidence>
<name>A0A923MQ44_9BURK</name>
<evidence type="ECO:0000256" key="1">
    <source>
        <dbReference type="SAM" id="Phobius"/>
    </source>
</evidence>
<keyword evidence="1" id="KW-0472">Membrane</keyword>
<keyword evidence="3" id="KW-1185">Reference proteome</keyword>
<comment type="caution">
    <text evidence="2">The sequence shown here is derived from an EMBL/GenBank/DDBJ whole genome shotgun (WGS) entry which is preliminary data.</text>
</comment>
<dbReference type="RefSeq" id="WP_187074864.1">
    <property type="nucleotide sequence ID" value="NZ_JACORT010000001.1"/>
</dbReference>